<sequence length="90" mass="10779">MELFGYMDRYIWFINGLPEYKAKPILIKRRLDLSIIKYTKPCGDWFIVDAREKVQHGGKRSTFALRVHEIGYLLRETQIKIAKAPIWIYF</sequence>
<comment type="caution">
    <text evidence="1">The sequence shown here is derived from an EMBL/GenBank/DDBJ whole genome shotgun (WGS) entry which is preliminary data.</text>
</comment>
<keyword evidence="2" id="KW-1185">Reference proteome</keyword>
<dbReference type="STRING" id="458.Lrub_1790"/>
<name>A0A0W0XQS7_9GAMM</name>
<accession>A0A0W0XQS7</accession>
<reference evidence="1 2" key="1">
    <citation type="submission" date="2015-11" db="EMBL/GenBank/DDBJ databases">
        <title>Genomic analysis of 38 Legionella species identifies large and diverse effector repertoires.</title>
        <authorList>
            <person name="Burstein D."/>
            <person name="Amaro F."/>
            <person name="Zusman T."/>
            <person name="Lifshitz Z."/>
            <person name="Cohen O."/>
            <person name="Gilbert J.A."/>
            <person name="Pupko T."/>
            <person name="Shuman H.A."/>
            <person name="Segal G."/>
        </authorList>
    </citation>
    <scope>NUCLEOTIDE SEQUENCE [LARGE SCALE GENOMIC DNA]</scope>
    <source>
        <strain evidence="1 2">WA-270A-C2</strain>
    </source>
</reference>
<gene>
    <name evidence="1" type="primary">copA_2</name>
    <name evidence="1" type="ORF">Lrub_1790</name>
</gene>
<organism evidence="1 2">
    <name type="scientific">Legionella rubrilucens</name>
    <dbReference type="NCBI Taxonomy" id="458"/>
    <lineage>
        <taxon>Bacteria</taxon>
        <taxon>Pseudomonadati</taxon>
        <taxon>Pseudomonadota</taxon>
        <taxon>Gammaproteobacteria</taxon>
        <taxon>Legionellales</taxon>
        <taxon>Legionellaceae</taxon>
        <taxon>Legionella</taxon>
    </lineage>
</organism>
<dbReference type="AlphaFoldDB" id="A0A0W0XQS7"/>
<proteinExistence type="predicted"/>
<protein>
    <submittedName>
        <fullName evidence="1">Copper efflux ATPase</fullName>
    </submittedName>
</protein>
<dbReference type="EMBL" id="LNYT01000020">
    <property type="protein sequence ID" value="KTD46868.1"/>
    <property type="molecule type" value="Genomic_DNA"/>
</dbReference>
<evidence type="ECO:0000313" key="2">
    <source>
        <dbReference type="Proteomes" id="UP000054608"/>
    </source>
</evidence>
<evidence type="ECO:0000313" key="1">
    <source>
        <dbReference type="EMBL" id="KTD46868.1"/>
    </source>
</evidence>
<dbReference type="PATRIC" id="fig|458.5.peg.1866"/>
<dbReference type="Proteomes" id="UP000054608">
    <property type="component" value="Unassembled WGS sequence"/>
</dbReference>